<dbReference type="Proteomes" id="UP000076738">
    <property type="component" value="Unassembled WGS sequence"/>
</dbReference>
<sequence length="378" mass="41282">MLGTPAELDIVATLLTSKPKYLRVDILPYGGDWRAGSPNLFSHIRKVAPRLLKFDLQGGTTGHRATSLSRRHFEPAFTAMSALSHVSLPGGLLSSSTLLELSTLTALRHLSVVDTSKLYELCGTDSWPTFDPHAFLHLESLTLDGDVTSTTACIAALGMFPSRLEVNGSLADETISLQGLTKRIAAVGGKLVSIAIRMLSTNDKADVDFAVRWEDITALYTCSELRTFELSVQIHAMIAVSDMDLLQMSQGWPALESFRFLWRQSPWGFIPSGLRHTDSLTIQGILACSVRMPKLHAVDISVVNFTFPDELAVLDAPLESLTVRWPTVHSAIQLASILALACPSLSIHGLPETVLKWLPSVRRKFSSIAQWPPSGISQ</sequence>
<dbReference type="EMBL" id="KV417275">
    <property type="protein sequence ID" value="KZO98643.1"/>
    <property type="molecule type" value="Genomic_DNA"/>
</dbReference>
<protein>
    <recommendedName>
        <fullName evidence="3">F-box domain-containing protein</fullName>
    </recommendedName>
</protein>
<proteinExistence type="predicted"/>
<accession>A0A167PCB9</accession>
<dbReference type="InterPro" id="IPR032675">
    <property type="entry name" value="LRR_dom_sf"/>
</dbReference>
<name>A0A167PCB9_CALVF</name>
<keyword evidence="2" id="KW-1185">Reference proteome</keyword>
<evidence type="ECO:0000313" key="2">
    <source>
        <dbReference type="Proteomes" id="UP000076738"/>
    </source>
</evidence>
<evidence type="ECO:0008006" key="3">
    <source>
        <dbReference type="Google" id="ProtNLM"/>
    </source>
</evidence>
<organism evidence="1 2">
    <name type="scientific">Calocera viscosa (strain TUFC12733)</name>
    <dbReference type="NCBI Taxonomy" id="1330018"/>
    <lineage>
        <taxon>Eukaryota</taxon>
        <taxon>Fungi</taxon>
        <taxon>Dikarya</taxon>
        <taxon>Basidiomycota</taxon>
        <taxon>Agaricomycotina</taxon>
        <taxon>Dacrymycetes</taxon>
        <taxon>Dacrymycetales</taxon>
        <taxon>Dacrymycetaceae</taxon>
        <taxon>Calocera</taxon>
    </lineage>
</organism>
<reference evidence="1 2" key="1">
    <citation type="journal article" date="2016" name="Mol. Biol. Evol.">
        <title>Comparative Genomics of Early-Diverging Mushroom-Forming Fungi Provides Insights into the Origins of Lignocellulose Decay Capabilities.</title>
        <authorList>
            <person name="Nagy L.G."/>
            <person name="Riley R."/>
            <person name="Tritt A."/>
            <person name="Adam C."/>
            <person name="Daum C."/>
            <person name="Floudas D."/>
            <person name="Sun H."/>
            <person name="Yadav J.S."/>
            <person name="Pangilinan J."/>
            <person name="Larsson K.H."/>
            <person name="Matsuura K."/>
            <person name="Barry K."/>
            <person name="Labutti K."/>
            <person name="Kuo R."/>
            <person name="Ohm R.A."/>
            <person name="Bhattacharya S.S."/>
            <person name="Shirouzu T."/>
            <person name="Yoshinaga Y."/>
            <person name="Martin F.M."/>
            <person name="Grigoriev I.V."/>
            <person name="Hibbett D.S."/>
        </authorList>
    </citation>
    <scope>NUCLEOTIDE SEQUENCE [LARGE SCALE GENOMIC DNA]</scope>
    <source>
        <strain evidence="1 2">TUFC12733</strain>
    </source>
</reference>
<evidence type="ECO:0000313" key="1">
    <source>
        <dbReference type="EMBL" id="KZO98643.1"/>
    </source>
</evidence>
<dbReference type="AlphaFoldDB" id="A0A167PCB9"/>
<gene>
    <name evidence="1" type="ORF">CALVIDRAFT_562086</name>
</gene>
<dbReference type="Gene3D" id="3.80.10.10">
    <property type="entry name" value="Ribonuclease Inhibitor"/>
    <property type="match status" value="1"/>
</dbReference>